<dbReference type="GO" id="GO:0032259">
    <property type="term" value="P:methylation"/>
    <property type="evidence" value="ECO:0007669"/>
    <property type="project" value="UniProtKB-KW"/>
</dbReference>
<evidence type="ECO:0000256" key="8">
    <source>
        <dbReference type="ARBA" id="ARBA00023136"/>
    </source>
</evidence>
<evidence type="ECO:0000256" key="4">
    <source>
        <dbReference type="ARBA" id="ARBA00022679"/>
    </source>
</evidence>
<dbReference type="InterPro" id="IPR004556">
    <property type="entry name" value="HemK-like"/>
</dbReference>
<feature type="transmembrane region" description="Helical" evidence="9">
    <location>
        <begin position="236"/>
        <end position="256"/>
    </location>
</feature>
<evidence type="ECO:0000256" key="3">
    <source>
        <dbReference type="ARBA" id="ARBA00022603"/>
    </source>
</evidence>
<dbReference type="GO" id="GO:0008757">
    <property type="term" value="F:S-adenosylmethionine-dependent methyltransferase activity"/>
    <property type="evidence" value="ECO:0007669"/>
    <property type="project" value="UniProtKB-ARBA"/>
</dbReference>
<dbReference type="OrthoDB" id="269872at2759"/>
<reference evidence="11 12" key="1">
    <citation type="journal article" date="2018" name="G3 (Bethesda)">
        <title>Phylogenetic and Phylogenomic Definition of Rhizopus Species.</title>
        <authorList>
            <person name="Gryganskyi A.P."/>
            <person name="Golan J."/>
            <person name="Dolatabadi S."/>
            <person name="Mondo S."/>
            <person name="Robb S."/>
            <person name="Idnurm A."/>
            <person name="Muszewska A."/>
            <person name="Steczkiewicz K."/>
            <person name="Masonjones S."/>
            <person name="Liao H.L."/>
            <person name="Gajdeczka M.T."/>
            <person name="Anike F."/>
            <person name="Vuek A."/>
            <person name="Anishchenko I.M."/>
            <person name="Voigt K."/>
            <person name="de Hoog G.S."/>
            <person name="Smith M.E."/>
            <person name="Heitman J."/>
            <person name="Vilgalys R."/>
            <person name="Stajich J.E."/>
        </authorList>
    </citation>
    <scope>NUCLEOTIDE SEQUENCE [LARGE SCALE GENOMIC DNA]</scope>
    <source>
        <strain evidence="11 12">LSU 92-RS-03</strain>
    </source>
</reference>
<keyword evidence="12" id="KW-1185">Reference proteome</keyword>
<evidence type="ECO:0000256" key="7">
    <source>
        <dbReference type="ARBA" id="ARBA00022989"/>
    </source>
</evidence>
<comment type="subcellular location">
    <subcellularLocation>
        <location evidence="1">Membrane</location>
        <topology evidence="1">Multi-pass membrane protein</topology>
    </subcellularLocation>
</comment>
<evidence type="ECO:0000256" key="2">
    <source>
        <dbReference type="ARBA" id="ARBA00005268"/>
    </source>
</evidence>
<dbReference type="GO" id="GO:0009982">
    <property type="term" value="F:pseudouridine synthase activity"/>
    <property type="evidence" value="ECO:0007669"/>
    <property type="project" value="InterPro"/>
</dbReference>
<gene>
    <name evidence="11" type="ORF">CU098_004414</name>
</gene>
<evidence type="ECO:0000256" key="6">
    <source>
        <dbReference type="ARBA" id="ARBA00022692"/>
    </source>
</evidence>
<feature type="transmembrane region" description="Helical" evidence="9">
    <location>
        <begin position="48"/>
        <end position="69"/>
    </location>
</feature>
<organism evidence="11 12">
    <name type="scientific">Rhizopus stolonifer</name>
    <name type="common">Rhizopus nigricans</name>
    <dbReference type="NCBI Taxonomy" id="4846"/>
    <lineage>
        <taxon>Eukaryota</taxon>
        <taxon>Fungi</taxon>
        <taxon>Fungi incertae sedis</taxon>
        <taxon>Mucoromycota</taxon>
        <taxon>Mucoromycotina</taxon>
        <taxon>Mucoromycetes</taxon>
        <taxon>Mucorales</taxon>
        <taxon>Mucorineae</taxon>
        <taxon>Rhizopodaceae</taxon>
        <taxon>Rhizopus</taxon>
    </lineage>
</organism>
<dbReference type="Gene3D" id="3.40.50.150">
    <property type="entry name" value="Vaccinia Virus protein VP39"/>
    <property type="match status" value="1"/>
</dbReference>
<accession>A0A367KSM0</accession>
<dbReference type="Proteomes" id="UP000253551">
    <property type="component" value="Unassembled WGS sequence"/>
</dbReference>
<feature type="transmembrane region" description="Helical" evidence="9">
    <location>
        <begin position="205"/>
        <end position="224"/>
    </location>
</feature>
<feature type="transmembrane region" description="Helical" evidence="9">
    <location>
        <begin position="105"/>
        <end position="126"/>
    </location>
</feature>
<protein>
    <recommendedName>
        <fullName evidence="10">Methyltransferase small domain-containing protein</fullName>
    </recommendedName>
</protein>
<dbReference type="CDD" id="cd02440">
    <property type="entry name" value="AdoMet_MTases"/>
    <property type="match status" value="1"/>
</dbReference>
<dbReference type="GO" id="GO:0005886">
    <property type="term" value="C:plasma membrane"/>
    <property type="evidence" value="ECO:0007669"/>
    <property type="project" value="TreeGrafter"/>
</dbReference>
<evidence type="ECO:0000256" key="9">
    <source>
        <dbReference type="SAM" id="Phobius"/>
    </source>
</evidence>
<dbReference type="Pfam" id="PF05175">
    <property type="entry name" value="MTS"/>
    <property type="match status" value="1"/>
</dbReference>
<dbReference type="GO" id="GO:0001522">
    <property type="term" value="P:pseudouridine synthesis"/>
    <property type="evidence" value="ECO:0007669"/>
    <property type="project" value="InterPro"/>
</dbReference>
<keyword evidence="4" id="KW-0808">Transferase</keyword>
<dbReference type="NCBIfam" id="TIGR00536">
    <property type="entry name" value="hemK_fam"/>
    <property type="match status" value="1"/>
</dbReference>
<keyword evidence="5" id="KW-0949">S-adenosyl-L-methionine</keyword>
<feature type="domain" description="Methyltransferase small" evidence="10">
    <location>
        <begin position="573"/>
        <end position="668"/>
    </location>
</feature>
<dbReference type="InterPro" id="IPR007848">
    <property type="entry name" value="Small_mtfrase_dom"/>
</dbReference>
<evidence type="ECO:0000256" key="5">
    <source>
        <dbReference type="ARBA" id="ARBA00022691"/>
    </source>
</evidence>
<dbReference type="InterPro" id="IPR002052">
    <property type="entry name" value="DNA_methylase_N6_adenine_CS"/>
</dbReference>
<dbReference type="PROSITE" id="PS00092">
    <property type="entry name" value="N6_MTASE"/>
    <property type="match status" value="1"/>
</dbReference>
<feature type="transmembrane region" description="Helical" evidence="9">
    <location>
        <begin position="20"/>
        <end position="41"/>
    </location>
</feature>
<keyword evidence="8 9" id="KW-0472">Membrane</keyword>
<evidence type="ECO:0000313" key="12">
    <source>
        <dbReference type="Proteomes" id="UP000253551"/>
    </source>
</evidence>
<dbReference type="SUPFAM" id="SSF55120">
    <property type="entry name" value="Pseudouridine synthase"/>
    <property type="match status" value="1"/>
</dbReference>
<dbReference type="InterPro" id="IPR020103">
    <property type="entry name" value="PsdUridine_synth_cat_dom_sf"/>
</dbReference>
<dbReference type="Pfam" id="PF03649">
    <property type="entry name" value="UPF0014"/>
    <property type="match status" value="1"/>
</dbReference>
<proteinExistence type="inferred from homology"/>
<dbReference type="SUPFAM" id="SSF53335">
    <property type="entry name" value="S-adenosyl-L-methionine-dependent methyltransferases"/>
    <property type="match status" value="1"/>
</dbReference>
<keyword evidence="7 9" id="KW-1133">Transmembrane helix</keyword>
<dbReference type="GO" id="GO:0008276">
    <property type="term" value="F:protein methyltransferase activity"/>
    <property type="evidence" value="ECO:0007669"/>
    <property type="project" value="InterPro"/>
</dbReference>
<dbReference type="PANTHER" id="PTHR30028">
    <property type="entry name" value="UPF0014 INNER MEMBRANE PROTEIN YBBM-RELATED"/>
    <property type="match status" value="1"/>
</dbReference>
<name>A0A367KSM0_RHIST</name>
<sequence>MIFFNQTFLKEDGSSQLTWVNVAVASSFILVNGVISVALGLKLEKTLIVAAIRCLVQLTIMGFILEDIFKTRQPALVMLMACVLVLLGAYETVYNKSKQTYRGMFVSVLLCSGISSLLIGTVGARWAMKQKPFWVPEVFIPTIGMLLGNAMSGMAVALGSCLSSVSQQKEQMETYLSFGASRWEAGKTVAIEAVRLSMLPTINQMSVIGLIAIPGMMTGQILGGAPVGNAVKYQQIIMFLISASTSLGVLCAVVSIHRAFSRKEITINGSPTEETRKLNTGDIVEIKYDPTFEETKRLLAIPIETLYQDEHLAVNVQIFEKVIHLNTAQIDDQGNKQKVWCINEIQKAASGLILVAKTEQVKQLLSDDYNNDKIDLCMRVICHGGILSADLSSLFTLNDNQESLDPTRLLKSTEIISLTRSNNAQFITTLDLQLHSPLSSLQLRKLFYFQSQHPIVGESTFTRALHVNKDKGLYASLIHMRFQHPVTHEPIDVRSEEPSKFKVMRERELKFYTKKIQREQEAMQKAGIVEPKEEGELLAYVLGQKEFCQRTFKVTRDCLIPRAASETLVRAALDVAQDRSVCVLDVGTGCGNLMVSIMASLSAEARGVALDISEAALLVAQENGRQILGEKEDKRIEWRLQSMTEISDQDAFDILVCNPPYLDYHQISKKKSQMADLSQEPSIALFAEESGLQWYRVLNNVAPKTVKKNGRVILECGKGMIQQVLNIWSDWEQEKVYKDLQGWDRCIVLKRKTK</sequence>
<dbReference type="InterPro" id="IPR005226">
    <property type="entry name" value="UPF0014_fam"/>
</dbReference>
<dbReference type="EMBL" id="PJQM01000558">
    <property type="protein sequence ID" value="RCI04852.1"/>
    <property type="molecule type" value="Genomic_DNA"/>
</dbReference>
<dbReference type="PANTHER" id="PTHR30028:SF0">
    <property type="entry name" value="PROTEIN ALUMINUM SENSITIVE 3"/>
    <property type="match status" value="1"/>
</dbReference>
<dbReference type="GO" id="GO:0003723">
    <property type="term" value="F:RNA binding"/>
    <property type="evidence" value="ECO:0007669"/>
    <property type="project" value="InterPro"/>
</dbReference>
<keyword evidence="3" id="KW-0489">Methyltransferase</keyword>
<evidence type="ECO:0000313" key="11">
    <source>
        <dbReference type="EMBL" id="RCI04852.1"/>
    </source>
</evidence>
<feature type="transmembrane region" description="Helical" evidence="9">
    <location>
        <begin position="75"/>
        <end position="93"/>
    </location>
</feature>
<dbReference type="Gene3D" id="3.30.2350.10">
    <property type="entry name" value="Pseudouridine synthase"/>
    <property type="match status" value="1"/>
</dbReference>
<keyword evidence="6 9" id="KW-0812">Transmembrane</keyword>
<feature type="transmembrane region" description="Helical" evidence="9">
    <location>
        <begin position="138"/>
        <end position="162"/>
    </location>
</feature>
<dbReference type="InterPro" id="IPR000515">
    <property type="entry name" value="MetI-like"/>
</dbReference>
<comment type="similarity">
    <text evidence="2">Belongs to the UPF0014 family.</text>
</comment>
<evidence type="ECO:0000256" key="1">
    <source>
        <dbReference type="ARBA" id="ARBA00004141"/>
    </source>
</evidence>
<evidence type="ECO:0000259" key="10">
    <source>
        <dbReference type="Pfam" id="PF05175"/>
    </source>
</evidence>
<dbReference type="AlphaFoldDB" id="A0A367KSM0"/>
<dbReference type="GO" id="GO:0055085">
    <property type="term" value="P:transmembrane transport"/>
    <property type="evidence" value="ECO:0007669"/>
    <property type="project" value="InterPro"/>
</dbReference>
<dbReference type="CDD" id="cd06261">
    <property type="entry name" value="TM_PBP2"/>
    <property type="match status" value="1"/>
</dbReference>
<comment type="caution">
    <text evidence="11">The sequence shown here is derived from an EMBL/GenBank/DDBJ whole genome shotgun (WGS) entry which is preliminary data.</text>
</comment>
<dbReference type="InterPro" id="IPR029063">
    <property type="entry name" value="SAM-dependent_MTases_sf"/>
</dbReference>